<proteinExistence type="predicted"/>
<accession>A0A225AN70</accession>
<dbReference type="STRING" id="1441469.A0A225AN70"/>
<evidence type="ECO:0000313" key="4">
    <source>
        <dbReference type="Proteomes" id="UP000214365"/>
    </source>
</evidence>
<evidence type="ECO:0000256" key="1">
    <source>
        <dbReference type="SAM" id="Coils"/>
    </source>
</evidence>
<evidence type="ECO:0000313" key="3">
    <source>
        <dbReference type="EMBL" id="OKL56396.1"/>
    </source>
</evidence>
<protein>
    <submittedName>
        <fullName evidence="3">Uncharacterized protein</fullName>
    </submittedName>
</protein>
<dbReference type="Proteomes" id="UP000214365">
    <property type="component" value="Unassembled WGS sequence"/>
</dbReference>
<reference evidence="3 4" key="1">
    <citation type="submission" date="2015-06" db="EMBL/GenBank/DDBJ databases">
        <title>Talaromyces atroroseus IBT 11181 draft genome.</title>
        <authorList>
            <person name="Rasmussen K.B."/>
            <person name="Rasmussen S."/>
            <person name="Petersen B."/>
            <person name="Sicheritz-Ponten T."/>
            <person name="Mortensen U.H."/>
            <person name="Thrane U."/>
        </authorList>
    </citation>
    <scope>NUCLEOTIDE SEQUENCE [LARGE SCALE GENOMIC DNA]</scope>
    <source>
        <strain evidence="3 4">IBT 11181</strain>
    </source>
</reference>
<dbReference type="EMBL" id="LFMY01000014">
    <property type="protein sequence ID" value="OKL56396.1"/>
    <property type="molecule type" value="Genomic_DNA"/>
</dbReference>
<keyword evidence="1" id="KW-0175">Coiled coil</keyword>
<comment type="caution">
    <text evidence="3">The sequence shown here is derived from an EMBL/GenBank/DDBJ whole genome shotgun (WGS) entry which is preliminary data.</text>
</comment>
<feature type="compositionally biased region" description="Polar residues" evidence="2">
    <location>
        <begin position="274"/>
        <end position="283"/>
    </location>
</feature>
<dbReference type="AlphaFoldDB" id="A0A225AN70"/>
<organism evidence="3 4">
    <name type="scientific">Talaromyces atroroseus</name>
    <dbReference type="NCBI Taxonomy" id="1441469"/>
    <lineage>
        <taxon>Eukaryota</taxon>
        <taxon>Fungi</taxon>
        <taxon>Dikarya</taxon>
        <taxon>Ascomycota</taxon>
        <taxon>Pezizomycotina</taxon>
        <taxon>Eurotiomycetes</taxon>
        <taxon>Eurotiomycetidae</taxon>
        <taxon>Eurotiales</taxon>
        <taxon>Trichocomaceae</taxon>
        <taxon>Talaromyces</taxon>
        <taxon>Talaromyces sect. Trachyspermi</taxon>
    </lineage>
</organism>
<feature type="coiled-coil region" evidence="1">
    <location>
        <begin position="343"/>
        <end position="384"/>
    </location>
</feature>
<gene>
    <name evidence="3" type="ORF">UA08_08069</name>
</gene>
<keyword evidence="4" id="KW-1185">Reference proteome</keyword>
<dbReference type="RefSeq" id="XP_020116517.1">
    <property type="nucleotide sequence ID" value="XM_020263202.1"/>
</dbReference>
<feature type="region of interest" description="Disordered" evidence="2">
    <location>
        <begin position="257"/>
        <end position="285"/>
    </location>
</feature>
<feature type="coiled-coil region" evidence="1">
    <location>
        <begin position="289"/>
        <end position="316"/>
    </location>
</feature>
<dbReference type="GeneID" id="31007825"/>
<dbReference type="OrthoDB" id="4226562at2759"/>
<sequence length="392" mass="43470">MNEQAVQAAAYSLQTEMWTGKHQRSQAPSTPCSASLSPHFLDAQNDDVLSQDSDSTACSMANTLEWKEHLDVEILAPNRYEPDVCGTGIVGELSVASKDPKANVEGDFMALKSVGRENSSETLKTNLIIDVPTSKSIDDVEKCAPNSRETTGPLKEQLLAIISKVGTLEANVPTIMAADYAKLQQRVAKLEAEKTSLSDRHEALFAMRDADVANLVNVRSLLAKERCEHEAILKLRDDDLQNVIELRNKLAQAIWTSSNSQPATPNKDKRLGKRQSTSQSNDLWQAAKTAALEQRVLELESANANLREKLEHFNSEISRAGSTTDQAVHKAAGERYTGTDALFEVALRQRERFNAETKELKAENKRLREKLDDKNAQMEGMKVLLEMHMGLR</sequence>
<evidence type="ECO:0000256" key="2">
    <source>
        <dbReference type="SAM" id="MobiDB-lite"/>
    </source>
</evidence>
<name>A0A225AN70_TALAT</name>